<reference evidence="1 2" key="1">
    <citation type="submission" date="2023-09" db="EMBL/GenBank/DDBJ databases">
        <title>Pyrofollis japonicus gen. nov. sp. nov., a novel member of the family Pyrodictiaceae isolated from the Iheya North hydrothermal field.</title>
        <authorList>
            <person name="Miyazaki U."/>
            <person name="Sanari M."/>
            <person name="Tame A."/>
            <person name="Kitajima M."/>
            <person name="Okamoto A."/>
            <person name="Sawayama S."/>
            <person name="Miyazaki J."/>
            <person name="Takai K."/>
            <person name="Nakagawa S."/>
        </authorList>
    </citation>
    <scope>NUCLEOTIDE SEQUENCE [LARGE SCALE GENOMIC DNA]</scope>
    <source>
        <strain evidence="1 2">AV2</strain>
    </source>
</reference>
<dbReference type="Proteomes" id="UP001341135">
    <property type="component" value="Chromosome"/>
</dbReference>
<name>A0ABN6ZRK9_9CREN</name>
<evidence type="ECO:0000313" key="1">
    <source>
        <dbReference type="EMBL" id="BES81008.1"/>
    </source>
</evidence>
<sequence>MTLMKPNISDGKIKSWSQITTLYNYTAEAVKAFKAIEGYWNPKYYFIVRDDLNIDVYDIT</sequence>
<protein>
    <submittedName>
        <fullName evidence="1">Uncharacterized protein</fullName>
    </submittedName>
</protein>
<organism evidence="1 2">
    <name type="scientific">Pyrodictium abyssi</name>
    <dbReference type="NCBI Taxonomy" id="54256"/>
    <lineage>
        <taxon>Archaea</taxon>
        <taxon>Thermoproteota</taxon>
        <taxon>Thermoprotei</taxon>
        <taxon>Desulfurococcales</taxon>
        <taxon>Pyrodictiaceae</taxon>
        <taxon>Pyrodictium</taxon>
    </lineage>
</organism>
<dbReference type="EMBL" id="AP028907">
    <property type="protein sequence ID" value="BES81008.1"/>
    <property type="molecule type" value="Genomic_DNA"/>
</dbReference>
<accession>A0ABN6ZRK9</accession>
<keyword evidence="2" id="KW-1185">Reference proteome</keyword>
<gene>
    <name evidence="1" type="ORF">PABY_05750</name>
</gene>
<evidence type="ECO:0000313" key="2">
    <source>
        <dbReference type="Proteomes" id="UP001341135"/>
    </source>
</evidence>
<proteinExistence type="predicted"/>